<proteinExistence type="predicted"/>
<dbReference type="EMBL" id="JBFZPZ010000013">
    <property type="protein sequence ID" value="MEX9254002.1"/>
    <property type="molecule type" value="Genomic_DNA"/>
</dbReference>
<gene>
    <name evidence="1" type="ORF">AB7Z85_16015</name>
</gene>
<dbReference type="Proteomes" id="UP001561463">
    <property type="component" value="Unassembled WGS sequence"/>
</dbReference>
<keyword evidence="2" id="KW-1185">Reference proteome</keyword>
<name>A0ABV4A9X4_9ENTR</name>
<reference evidence="1 2" key="1">
    <citation type="submission" date="2024-03" db="EMBL/GenBank/DDBJ databases">
        <title>Role of Flies in the Dissemination of Carbapenem-Resistant Enterobacteriaceae (CRE): An Epidemiological and Genomic Study in China.</title>
        <authorList>
            <person name="Chen K."/>
            <person name="Zhang R."/>
            <person name="Chen S."/>
        </authorList>
    </citation>
    <scope>NUCLEOTIDE SEQUENCE [LARGE SCALE GENOMIC DNA]</scope>
    <source>
        <strain evidence="2">fly-313</strain>
    </source>
</reference>
<protein>
    <recommendedName>
        <fullName evidence="3">Prophage protein</fullName>
    </recommendedName>
</protein>
<accession>A0ABV4A9X4</accession>
<dbReference type="RefSeq" id="WP_045325649.1">
    <property type="nucleotide sequence ID" value="NZ_JBFZPZ010000013.1"/>
</dbReference>
<evidence type="ECO:0000313" key="1">
    <source>
        <dbReference type="EMBL" id="MEX9254002.1"/>
    </source>
</evidence>
<evidence type="ECO:0008006" key="3">
    <source>
        <dbReference type="Google" id="ProtNLM"/>
    </source>
</evidence>
<evidence type="ECO:0000313" key="2">
    <source>
        <dbReference type="Proteomes" id="UP001561463"/>
    </source>
</evidence>
<organism evidence="1 2">
    <name type="scientific">Pseudenterobacter timonensis</name>
    <dbReference type="NCBI Taxonomy" id="1755099"/>
    <lineage>
        <taxon>Bacteria</taxon>
        <taxon>Pseudomonadati</taxon>
        <taxon>Pseudomonadota</taxon>
        <taxon>Gammaproteobacteria</taxon>
        <taxon>Enterobacterales</taxon>
        <taxon>Enterobacteriaceae</taxon>
        <taxon>Pseudenterobacter</taxon>
    </lineage>
</organism>
<comment type="caution">
    <text evidence="1">The sequence shown here is derived from an EMBL/GenBank/DDBJ whole genome shotgun (WGS) entry which is preliminary data.</text>
</comment>
<sequence>MATSSVKPVLLSRDQIEQLRALQEQERKKSPLGLAPTIHVIARQLMDRALNMPKEA</sequence>